<comment type="caution">
    <text evidence="3">The sequence shown here is derived from an EMBL/GenBank/DDBJ whole genome shotgun (WGS) entry which is preliminary data.</text>
</comment>
<dbReference type="Pfam" id="PF14343">
    <property type="entry name" value="PrcB_C"/>
    <property type="match status" value="1"/>
</dbReference>
<gene>
    <name evidence="3" type="ORF">CHU92_13320</name>
</gene>
<feature type="signal peptide" evidence="1">
    <location>
        <begin position="1"/>
        <end position="22"/>
    </location>
</feature>
<dbReference type="AlphaFoldDB" id="A0A255YV53"/>
<dbReference type="RefSeq" id="WP_094416375.1">
    <property type="nucleotide sequence ID" value="NZ_NOXV01000301.1"/>
</dbReference>
<name>A0A255YV53_9FLAO</name>
<evidence type="ECO:0000313" key="3">
    <source>
        <dbReference type="EMBL" id="OYQ33117.1"/>
    </source>
</evidence>
<feature type="domain" description="PrcB C-terminal" evidence="2">
    <location>
        <begin position="86"/>
        <end position="139"/>
    </location>
</feature>
<feature type="chain" id="PRO_5012693992" description="PrcB C-terminal domain-containing protein" evidence="1">
    <location>
        <begin position="23"/>
        <end position="154"/>
    </location>
</feature>
<dbReference type="Proteomes" id="UP000216605">
    <property type="component" value="Unassembled WGS sequence"/>
</dbReference>
<accession>A0A255YV53</accession>
<dbReference type="OrthoDB" id="1377159at2"/>
<reference evidence="3 4" key="1">
    <citation type="submission" date="2017-07" db="EMBL/GenBank/DDBJ databases">
        <title>Flavobacterium cyanobacteriorum sp. nov., isolated from cyanobacterial aggregates in a eutrophic lake.</title>
        <authorList>
            <person name="Cai H."/>
        </authorList>
    </citation>
    <scope>NUCLEOTIDE SEQUENCE [LARGE SCALE GENOMIC DNA]</scope>
    <source>
        <strain evidence="3 4">TH021</strain>
    </source>
</reference>
<evidence type="ECO:0000259" key="2">
    <source>
        <dbReference type="Pfam" id="PF14343"/>
    </source>
</evidence>
<dbReference type="PROSITE" id="PS51257">
    <property type="entry name" value="PROKAR_LIPOPROTEIN"/>
    <property type="match status" value="1"/>
</dbReference>
<organism evidence="3 4">
    <name type="scientific">Flavobacterium cyanobacteriorum</name>
    <dbReference type="NCBI Taxonomy" id="2022802"/>
    <lineage>
        <taxon>Bacteria</taxon>
        <taxon>Pseudomonadati</taxon>
        <taxon>Bacteroidota</taxon>
        <taxon>Flavobacteriia</taxon>
        <taxon>Flavobacteriales</taxon>
        <taxon>Flavobacteriaceae</taxon>
        <taxon>Flavobacterium</taxon>
    </lineage>
</organism>
<proteinExistence type="predicted"/>
<dbReference type="EMBL" id="NOXV01000301">
    <property type="protein sequence ID" value="OYQ33117.1"/>
    <property type="molecule type" value="Genomic_DNA"/>
</dbReference>
<evidence type="ECO:0000313" key="4">
    <source>
        <dbReference type="Proteomes" id="UP000216605"/>
    </source>
</evidence>
<protein>
    <recommendedName>
        <fullName evidence="2">PrcB C-terminal domain-containing protein</fullName>
    </recommendedName>
</protein>
<keyword evidence="1" id="KW-0732">Signal</keyword>
<evidence type="ECO:0000256" key="1">
    <source>
        <dbReference type="SAM" id="SignalP"/>
    </source>
</evidence>
<sequence length="154" mass="16514">MRVLLVLTAVAALAGCAVKTNAEAGKGGSPGTPIQMENNFTILKQESYGGMETPQNIIITSQSALDSMYQKLNAGEAQKTDFNKHTVVILFMGQKSTGGFSIGIESVRQNGDTAEVVIKETRPRGAVTMALTQPYCIALIPKTPKVTFLHQDQK</sequence>
<dbReference type="InterPro" id="IPR025748">
    <property type="entry name" value="PrcB_C_dom"/>
</dbReference>
<keyword evidence="4" id="KW-1185">Reference proteome</keyword>